<evidence type="ECO:0000256" key="1">
    <source>
        <dbReference type="SAM" id="SignalP"/>
    </source>
</evidence>
<gene>
    <name evidence="2" type="ORF">EI293_08925</name>
</gene>
<dbReference type="EMBL" id="RWIU01000002">
    <property type="protein sequence ID" value="RSK44628.1"/>
    <property type="molecule type" value="Genomic_DNA"/>
</dbReference>
<dbReference type="OrthoDB" id="886275at2"/>
<keyword evidence="1" id="KW-0732">Signal</keyword>
<name>A0A428KDZ4_9BACT</name>
<keyword evidence="3" id="KW-1185">Reference proteome</keyword>
<dbReference type="AlphaFoldDB" id="A0A428KDZ4"/>
<feature type="signal peptide" evidence="1">
    <location>
        <begin position="1"/>
        <end position="23"/>
    </location>
</feature>
<dbReference type="RefSeq" id="WP_125436781.1">
    <property type="nucleotide sequence ID" value="NZ_RWIU01000002.1"/>
</dbReference>
<proteinExistence type="predicted"/>
<feature type="chain" id="PRO_5019174961" evidence="1">
    <location>
        <begin position="24"/>
        <end position="79"/>
    </location>
</feature>
<sequence>MTRFLLLLFVVLLLGSPLLPAEAARPTRYARAKMRGKSYTHRPSYKHYKGRKISNKRLGVFRKKARSQSSYRVGRHSTR</sequence>
<comment type="caution">
    <text evidence="2">The sequence shown here is derived from an EMBL/GenBank/DDBJ whole genome shotgun (WGS) entry which is preliminary data.</text>
</comment>
<dbReference type="Proteomes" id="UP000270291">
    <property type="component" value="Unassembled WGS sequence"/>
</dbReference>
<accession>A0A428KDZ4</accession>
<protein>
    <submittedName>
        <fullName evidence="2">Uncharacterized protein</fullName>
    </submittedName>
</protein>
<reference evidence="2 3" key="1">
    <citation type="submission" date="2018-12" db="EMBL/GenBank/DDBJ databases">
        <authorList>
            <person name="Feng G."/>
            <person name="Zhu H."/>
        </authorList>
    </citation>
    <scope>NUCLEOTIDE SEQUENCE [LARGE SCALE GENOMIC DNA]</scope>
    <source>
        <strain evidence="2 3">LMG 26000</strain>
    </source>
</reference>
<evidence type="ECO:0000313" key="2">
    <source>
        <dbReference type="EMBL" id="RSK44628.1"/>
    </source>
</evidence>
<organism evidence="2 3">
    <name type="scientific">Hymenobacter perfusus</name>
    <dbReference type="NCBI Taxonomy" id="1236770"/>
    <lineage>
        <taxon>Bacteria</taxon>
        <taxon>Pseudomonadati</taxon>
        <taxon>Bacteroidota</taxon>
        <taxon>Cytophagia</taxon>
        <taxon>Cytophagales</taxon>
        <taxon>Hymenobacteraceae</taxon>
        <taxon>Hymenobacter</taxon>
    </lineage>
</organism>
<evidence type="ECO:0000313" key="3">
    <source>
        <dbReference type="Proteomes" id="UP000270291"/>
    </source>
</evidence>